<dbReference type="AlphaFoldDB" id="A0A1K0JCI8"/>
<protein>
    <recommendedName>
        <fullName evidence="3">Transposase</fullName>
    </recommendedName>
</protein>
<evidence type="ECO:0008006" key="3">
    <source>
        <dbReference type="Google" id="ProtNLM"/>
    </source>
</evidence>
<gene>
    <name evidence="2" type="ORF">CNECB9_3480005</name>
</gene>
<feature type="region of interest" description="Disordered" evidence="1">
    <location>
        <begin position="105"/>
        <end position="142"/>
    </location>
</feature>
<accession>A0A1K0JCI8</accession>
<dbReference type="EMBL" id="FMSH01000277">
    <property type="protein sequence ID" value="SCU76848.1"/>
    <property type="molecule type" value="Genomic_DNA"/>
</dbReference>
<evidence type="ECO:0000256" key="1">
    <source>
        <dbReference type="SAM" id="MobiDB-lite"/>
    </source>
</evidence>
<organism evidence="2">
    <name type="scientific">Cupriavidus necator</name>
    <name type="common">Alcaligenes eutrophus</name>
    <name type="synonym">Ralstonia eutropha</name>
    <dbReference type="NCBI Taxonomy" id="106590"/>
    <lineage>
        <taxon>Bacteria</taxon>
        <taxon>Pseudomonadati</taxon>
        <taxon>Pseudomonadota</taxon>
        <taxon>Betaproteobacteria</taxon>
        <taxon>Burkholderiales</taxon>
        <taxon>Burkholderiaceae</taxon>
        <taxon>Cupriavidus</taxon>
    </lineage>
</organism>
<proteinExistence type="predicted"/>
<evidence type="ECO:0000313" key="2">
    <source>
        <dbReference type="EMBL" id="SCU76848.1"/>
    </source>
</evidence>
<name>A0A1K0JCI8_CUPNE</name>
<reference evidence="2" key="1">
    <citation type="submission" date="2016-09" db="EMBL/GenBank/DDBJ databases">
        <authorList>
            <person name="Capua I."/>
            <person name="De Benedictis P."/>
            <person name="Joannis T."/>
            <person name="Lombin L.H."/>
            <person name="Cattoli G."/>
        </authorList>
    </citation>
    <scope>NUCLEOTIDE SEQUENCE</scope>
    <source>
        <strain evidence="2">B9</strain>
    </source>
</reference>
<sequence length="142" mass="15354">MLNAIVAGEDNPERLAALAQGNARKKVPELREALRGRITAHHRTLLKLHLDVINALEHTLAELDATLGKALAPIRQCVHLLTTILGVSDDDWSRVIVDSSSIRAVGAGQKQDRTPPIARARFKASPPDGGPRHTAGADTDRR</sequence>